<organism evidence="2 3">
    <name type="scientific">Methylocella tundrae</name>
    <dbReference type="NCBI Taxonomy" id="227605"/>
    <lineage>
        <taxon>Bacteria</taxon>
        <taxon>Pseudomonadati</taxon>
        <taxon>Pseudomonadota</taxon>
        <taxon>Alphaproteobacteria</taxon>
        <taxon>Hyphomicrobiales</taxon>
        <taxon>Beijerinckiaceae</taxon>
        <taxon>Methylocella</taxon>
    </lineage>
</organism>
<keyword evidence="1" id="KW-0472">Membrane</keyword>
<dbReference type="AlphaFoldDB" id="A0A8B6M3T7"/>
<protein>
    <submittedName>
        <fullName evidence="2">Intracellular multiplication protein IcmE</fullName>
    </submittedName>
</protein>
<accession>A0A8B6M3T7</accession>
<sequence>MSFLPTKTGLFARFRTGIFSGAGRGGPGRLMAIVGIAAVMVLLLVAISMINHRGTVESKVARMKTMTLLPGGTHSTPTQEALLARHSQAEALKAEKEQKSYTPPMPGSVPLVTSPVKEIGADAPLPAPVQVARLEEVHTVAPNPPAYVAPEKPQPGLIEKVSDPAPQDVEQAERMASNDIFNAYEVRAPRTDIVLTTAAVKAMEAAGSRDLDTTGRTVATPAVAAQTPVLVPAGRGVYAHTVVSVNSDTGGPIILEADTGPLAGDRMLGSFTKSAGDRLVVRVTTVEHRGKSIDVAGLVVAPDSMETSVASAIDEHYAERFIFPAAAAFVEGVGQAMQMANATTTVSPFGGSTTQYGQLNFKQQLGVGAGAAAQSIGTTLQQSVPKGPTIILGSNVGVGVMFLSDVHAPK</sequence>
<dbReference type="CDD" id="cd16431">
    <property type="entry name" value="IcmE"/>
    <property type="match status" value="1"/>
</dbReference>
<evidence type="ECO:0000313" key="3">
    <source>
        <dbReference type="Proteomes" id="UP000485880"/>
    </source>
</evidence>
<keyword evidence="1" id="KW-1133">Transmembrane helix</keyword>
<name>A0A8B6M3T7_METTU</name>
<evidence type="ECO:0000256" key="1">
    <source>
        <dbReference type="SAM" id="Phobius"/>
    </source>
</evidence>
<comment type="caution">
    <text evidence="2">The sequence shown here is derived from an EMBL/GenBank/DDBJ whole genome shotgun (WGS) entry which is preliminary data.</text>
</comment>
<evidence type="ECO:0000313" key="2">
    <source>
        <dbReference type="EMBL" id="VTZ48792.1"/>
    </source>
</evidence>
<keyword evidence="1" id="KW-0812">Transmembrane</keyword>
<keyword evidence="3" id="KW-1185">Reference proteome</keyword>
<proteinExistence type="predicted"/>
<dbReference type="InterPro" id="IPR049855">
    <property type="entry name" value="DotG/IcmE-like_C"/>
</dbReference>
<feature type="transmembrane region" description="Helical" evidence="1">
    <location>
        <begin position="30"/>
        <end position="50"/>
    </location>
</feature>
<reference evidence="2 3" key="1">
    <citation type="submission" date="2019-05" db="EMBL/GenBank/DDBJ databases">
        <authorList>
            <person name="Farhan Ul Haque M."/>
        </authorList>
    </citation>
    <scope>NUCLEOTIDE SEQUENCE [LARGE SCALE GENOMIC DNA]</scope>
    <source>
        <strain evidence="2">2</strain>
    </source>
</reference>
<gene>
    <name evidence="2" type="ORF">MPC4_110092</name>
</gene>
<dbReference type="Proteomes" id="UP000485880">
    <property type="component" value="Unassembled WGS sequence"/>
</dbReference>
<dbReference type="RefSeq" id="WP_174511277.1">
    <property type="nucleotide sequence ID" value="NZ_CABFMQ020000013.1"/>
</dbReference>
<dbReference type="EMBL" id="CABFMQ020000013">
    <property type="protein sequence ID" value="VTZ48792.1"/>
    <property type="molecule type" value="Genomic_DNA"/>
</dbReference>